<evidence type="ECO:0000256" key="2">
    <source>
        <dbReference type="SAM" id="MobiDB-lite"/>
    </source>
</evidence>
<feature type="non-terminal residue" evidence="3">
    <location>
        <position position="1"/>
    </location>
</feature>
<dbReference type="EMBL" id="JAIWYP010000011">
    <property type="protein sequence ID" value="KAH3734641.1"/>
    <property type="molecule type" value="Genomic_DNA"/>
</dbReference>
<evidence type="ECO:0000256" key="1">
    <source>
        <dbReference type="SAM" id="Coils"/>
    </source>
</evidence>
<comment type="caution">
    <text evidence="3">The sequence shown here is derived from an EMBL/GenBank/DDBJ whole genome shotgun (WGS) entry which is preliminary data.</text>
</comment>
<accession>A0A9D4CW71</accession>
<dbReference type="AlphaFoldDB" id="A0A9D4CW71"/>
<gene>
    <name evidence="3" type="ORF">DPMN_041080</name>
</gene>
<proteinExistence type="predicted"/>
<feature type="region of interest" description="Disordered" evidence="2">
    <location>
        <begin position="1"/>
        <end position="23"/>
    </location>
</feature>
<evidence type="ECO:0000313" key="4">
    <source>
        <dbReference type="Proteomes" id="UP000828390"/>
    </source>
</evidence>
<feature type="compositionally biased region" description="Basic and acidic residues" evidence="2">
    <location>
        <begin position="1"/>
        <end position="10"/>
    </location>
</feature>
<reference evidence="3" key="1">
    <citation type="journal article" date="2019" name="bioRxiv">
        <title>The Genome of the Zebra Mussel, Dreissena polymorpha: A Resource for Invasive Species Research.</title>
        <authorList>
            <person name="McCartney M.A."/>
            <person name="Auch B."/>
            <person name="Kono T."/>
            <person name="Mallez S."/>
            <person name="Zhang Y."/>
            <person name="Obille A."/>
            <person name="Becker A."/>
            <person name="Abrahante J.E."/>
            <person name="Garbe J."/>
            <person name="Badalamenti J.P."/>
            <person name="Herman A."/>
            <person name="Mangelson H."/>
            <person name="Liachko I."/>
            <person name="Sullivan S."/>
            <person name="Sone E.D."/>
            <person name="Koren S."/>
            <person name="Silverstein K.A.T."/>
            <person name="Beckman K.B."/>
            <person name="Gohl D.M."/>
        </authorList>
    </citation>
    <scope>NUCLEOTIDE SEQUENCE</scope>
    <source>
        <strain evidence="3">Duluth1</strain>
        <tissue evidence="3">Whole animal</tissue>
    </source>
</reference>
<organism evidence="3 4">
    <name type="scientific">Dreissena polymorpha</name>
    <name type="common">Zebra mussel</name>
    <name type="synonym">Mytilus polymorpha</name>
    <dbReference type="NCBI Taxonomy" id="45954"/>
    <lineage>
        <taxon>Eukaryota</taxon>
        <taxon>Metazoa</taxon>
        <taxon>Spiralia</taxon>
        <taxon>Lophotrochozoa</taxon>
        <taxon>Mollusca</taxon>
        <taxon>Bivalvia</taxon>
        <taxon>Autobranchia</taxon>
        <taxon>Heteroconchia</taxon>
        <taxon>Euheterodonta</taxon>
        <taxon>Imparidentia</taxon>
        <taxon>Neoheterodontei</taxon>
        <taxon>Myida</taxon>
        <taxon>Dreissenoidea</taxon>
        <taxon>Dreissenidae</taxon>
        <taxon>Dreissena</taxon>
    </lineage>
</organism>
<reference evidence="3" key="2">
    <citation type="submission" date="2020-11" db="EMBL/GenBank/DDBJ databases">
        <authorList>
            <person name="McCartney M.A."/>
            <person name="Auch B."/>
            <person name="Kono T."/>
            <person name="Mallez S."/>
            <person name="Becker A."/>
            <person name="Gohl D.M."/>
            <person name="Silverstein K.A.T."/>
            <person name="Koren S."/>
            <person name="Bechman K.B."/>
            <person name="Herman A."/>
            <person name="Abrahante J.E."/>
            <person name="Garbe J."/>
        </authorList>
    </citation>
    <scope>NUCLEOTIDE SEQUENCE</scope>
    <source>
        <strain evidence="3">Duluth1</strain>
        <tissue evidence="3">Whole animal</tissue>
    </source>
</reference>
<dbReference type="Proteomes" id="UP000828390">
    <property type="component" value="Unassembled WGS sequence"/>
</dbReference>
<keyword evidence="1" id="KW-0175">Coiled coil</keyword>
<evidence type="ECO:0000313" key="3">
    <source>
        <dbReference type="EMBL" id="KAH3734641.1"/>
    </source>
</evidence>
<sequence length="100" mass="11920">YKTENQKKNGSETYESTGHTRRVSLDDRKMEDIIEFEKAEVEKYLNSQKLKDSESTDGRIKTTNEILQDMNKRMEIILQDMNKRMDIMQTQMKKLAKKIK</sequence>
<protein>
    <submittedName>
        <fullName evidence="3">Uncharacterized protein</fullName>
    </submittedName>
</protein>
<keyword evidence="4" id="KW-1185">Reference proteome</keyword>
<name>A0A9D4CW71_DREPO</name>
<feature type="coiled-coil region" evidence="1">
    <location>
        <begin position="64"/>
        <end position="98"/>
    </location>
</feature>